<protein>
    <submittedName>
        <fullName evidence="4">Kelch 10</fullName>
    </submittedName>
</protein>
<keyword evidence="5" id="KW-1185">Reference proteome</keyword>
<feature type="domain" description="BTB" evidence="3">
    <location>
        <begin position="44"/>
        <end position="110"/>
    </location>
</feature>
<dbReference type="EMBL" id="JAGKHQ010000012">
    <property type="protein sequence ID" value="KAG7503389.1"/>
    <property type="molecule type" value="Genomic_DNA"/>
</dbReference>
<dbReference type="FunFam" id="1.25.40.420:FF:000001">
    <property type="entry name" value="Kelch-like family member 12"/>
    <property type="match status" value="1"/>
</dbReference>
<proteinExistence type="predicted"/>
<accession>A0AAV6RG32</accession>
<evidence type="ECO:0000313" key="4">
    <source>
        <dbReference type="EMBL" id="KAG7503389.1"/>
    </source>
</evidence>
<dbReference type="SMART" id="SM00612">
    <property type="entry name" value="Kelch"/>
    <property type="match status" value="5"/>
</dbReference>
<dbReference type="Pfam" id="PF07707">
    <property type="entry name" value="BACK"/>
    <property type="match status" value="1"/>
</dbReference>
<evidence type="ECO:0000259" key="3">
    <source>
        <dbReference type="PROSITE" id="PS50097"/>
    </source>
</evidence>
<evidence type="ECO:0000256" key="1">
    <source>
        <dbReference type="ARBA" id="ARBA00022441"/>
    </source>
</evidence>
<keyword evidence="2" id="KW-0677">Repeat</keyword>
<sequence length="619" mass="70325">MKSARMQHCTCQVRKIPKFKPSGLHASYRTSSRFTELCLQGQYCDAVVRVEDVDYKIHKFVLCDSSPYFSPFFSPRWNADTMVFDIHGLSPDIMQLIIEFAYSGSVLVTKDNAEEVTLAADMLNVQGVVQACSNFFGEQLCPENCIGIWQFTHFFFHPDLQRKACHYITEHFDEVVPCEEFLQLSLQELADILGRDELNMRNESNVFEAILRWISHKHEEREKHMTVLFSKFRMALTSTAYIYMDVMTNELVKNTECQKMISDALQLIQYMKEEPSCALRNPLARPRLPSAILLAIVGCTHKNQSGGIVAYDAGVDRWIKVANTLGHPWKSHSTAFLGGNVYTVGGFEGLLCHNTVTRFNLSTRTWHEVAPMYHRRGDLSATVLNGYIYAIGGFDGLIKLSSAERYRPIDDEWEGIAPMCQPRSQASCTTLHNKIYICGGYDGREILQTAECYNPETNQWIMIAPMIQRRCGHGVIAHAGCVYAVGGHVDYYTFLSSAEFYDPKDNRWQLLSSMWTIRSSFGLGVINERIYAVGGRSLLRSTRRVEYYDRTVDQWIQACNIEKPSSKLSCCVVSGIPNMAEYAVPRDSLPFVLLEERTLASRDSDFRVTIASLFCQSST</sequence>
<dbReference type="PIRSF" id="PIRSF037037">
    <property type="entry name" value="Kelch-like_protein_gigaxonin"/>
    <property type="match status" value="1"/>
</dbReference>
<dbReference type="CDD" id="cd18450">
    <property type="entry name" value="BACK_KLHL10"/>
    <property type="match status" value="1"/>
</dbReference>
<keyword evidence="1" id="KW-0880">Kelch repeat</keyword>
<dbReference type="PROSITE" id="PS50097">
    <property type="entry name" value="BTB"/>
    <property type="match status" value="1"/>
</dbReference>
<dbReference type="AlphaFoldDB" id="A0AAV6RG32"/>
<name>A0AAV6RG32_SOLSE</name>
<dbReference type="SMART" id="SM00225">
    <property type="entry name" value="BTB"/>
    <property type="match status" value="1"/>
</dbReference>
<comment type="caution">
    <text evidence="4">The sequence shown here is derived from an EMBL/GenBank/DDBJ whole genome shotgun (WGS) entry which is preliminary data.</text>
</comment>
<dbReference type="InterPro" id="IPR011705">
    <property type="entry name" value="BACK"/>
</dbReference>
<dbReference type="PANTHER" id="PTHR24412">
    <property type="entry name" value="KELCH PROTEIN"/>
    <property type="match status" value="1"/>
</dbReference>
<dbReference type="SMART" id="SM00875">
    <property type="entry name" value="BACK"/>
    <property type="match status" value="1"/>
</dbReference>
<reference evidence="4 5" key="1">
    <citation type="journal article" date="2021" name="Sci. Rep.">
        <title>Chromosome anchoring in Senegalese sole (Solea senegalensis) reveals sex-associated markers and genome rearrangements in flatfish.</title>
        <authorList>
            <person name="Guerrero-Cozar I."/>
            <person name="Gomez-Garrido J."/>
            <person name="Berbel C."/>
            <person name="Martinez-Blanch J.F."/>
            <person name="Alioto T."/>
            <person name="Claros M.G."/>
            <person name="Gagnaire P.A."/>
            <person name="Manchado M."/>
        </authorList>
    </citation>
    <scope>NUCLEOTIDE SEQUENCE [LARGE SCALE GENOMIC DNA]</scope>
    <source>
        <strain evidence="4">Sse05_10M</strain>
    </source>
</reference>
<dbReference type="Proteomes" id="UP000693946">
    <property type="component" value="Linkage Group LG2"/>
</dbReference>
<dbReference type="PANTHER" id="PTHR24412:SF172">
    <property type="entry name" value="KELCH-LIKE PROTEIN 10"/>
    <property type="match status" value="1"/>
</dbReference>
<dbReference type="InterPro" id="IPR017096">
    <property type="entry name" value="BTB-kelch_protein"/>
</dbReference>
<evidence type="ECO:0000256" key="2">
    <source>
        <dbReference type="ARBA" id="ARBA00022737"/>
    </source>
</evidence>
<dbReference type="Pfam" id="PF00651">
    <property type="entry name" value="BTB"/>
    <property type="match status" value="1"/>
</dbReference>
<organism evidence="4 5">
    <name type="scientific">Solea senegalensis</name>
    <name type="common">Senegalese sole</name>
    <dbReference type="NCBI Taxonomy" id="28829"/>
    <lineage>
        <taxon>Eukaryota</taxon>
        <taxon>Metazoa</taxon>
        <taxon>Chordata</taxon>
        <taxon>Craniata</taxon>
        <taxon>Vertebrata</taxon>
        <taxon>Euteleostomi</taxon>
        <taxon>Actinopterygii</taxon>
        <taxon>Neopterygii</taxon>
        <taxon>Teleostei</taxon>
        <taxon>Neoteleostei</taxon>
        <taxon>Acanthomorphata</taxon>
        <taxon>Carangaria</taxon>
        <taxon>Pleuronectiformes</taxon>
        <taxon>Pleuronectoidei</taxon>
        <taxon>Soleidae</taxon>
        <taxon>Solea</taxon>
    </lineage>
</organism>
<dbReference type="InterPro" id="IPR006652">
    <property type="entry name" value="Kelch_1"/>
</dbReference>
<gene>
    <name evidence="4" type="ORF">JOB18_037618</name>
</gene>
<evidence type="ECO:0000313" key="5">
    <source>
        <dbReference type="Proteomes" id="UP000693946"/>
    </source>
</evidence>
<dbReference type="Pfam" id="PF01344">
    <property type="entry name" value="Kelch_1"/>
    <property type="match status" value="5"/>
</dbReference>
<dbReference type="InterPro" id="IPR000210">
    <property type="entry name" value="BTB/POZ_dom"/>
</dbReference>